<evidence type="ECO:0000313" key="5">
    <source>
        <dbReference type="Proteomes" id="UP000001508"/>
    </source>
</evidence>
<dbReference type="InterPro" id="IPR012674">
    <property type="entry name" value="Calycin"/>
</dbReference>
<dbReference type="SUPFAM" id="SSF50814">
    <property type="entry name" value="Lipocalins"/>
    <property type="match status" value="1"/>
</dbReference>
<dbReference type="InterPro" id="IPR002446">
    <property type="entry name" value="Lipocalin_bac"/>
</dbReference>
<organism evidence="4 5">
    <name type="scientific">Desulfurivibrio alkaliphilus (strain DSM 19089 / UNIQEM U267 / AHT2)</name>
    <dbReference type="NCBI Taxonomy" id="589865"/>
    <lineage>
        <taxon>Bacteria</taxon>
        <taxon>Pseudomonadati</taxon>
        <taxon>Thermodesulfobacteriota</taxon>
        <taxon>Desulfobulbia</taxon>
        <taxon>Desulfobulbales</taxon>
        <taxon>Desulfobulbaceae</taxon>
        <taxon>Desulfurivibrio</taxon>
    </lineage>
</organism>
<dbReference type="InParanoid" id="D6Z124"/>
<dbReference type="PIRSF" id="PIRSF036893">
    <property type="entry name" value="Lipocalin_ApoD"/>
    <property type="match status" value="1"/>
</dbReference>
<sequence length="186" mass="21364">MKFSLTYLFGISMLTLVLGSVVIGQDKPLQVVDEVDLERYAGTWYEIARLPNRFQARCTGDVTATYTLLDNGQIKVVNRCRIEEGEFIEAEGRARLADKDGPASKLKVRFAPRFLSWIPFVWGDYWIIELDPGYRYAVVGDPARKYLWILAREPEMDDQILEEILKSTGEQGYDVSNVIRTKHLPR</sequence>
<dbReference type="GO" id="GO:0006950">
    <property type="term" value="P:response to stress"/>
    <property type="evidence" value="ECO:0007669"/>
    <property type="project" value="UniProtKB-ARBA"/>
</dbReference>
<gene>
    <name evidence="4" type="ordered locus">DaAHT2_2624</name>
</gene>
<reference evidence="5" key="1">
    <citation type="submission" date="2010-02" db="EMBL/GenBank/DDBJ databases">
        <title>Complete sequence of Desulfurivibrio alkaliphilus AHT2.</title>
        <authorList>
            <consortium name="US DOE Joint Genome Institute"/>
            <person name="Pitluck S."/>
            <person name="Chertkov O."/>
            <person name="Detter J.C."/>
            <person name="Han C."/>
            <person name="Tapia R."/>
            <person name="Larimer F."/>
            <person name="Land M."/>
            <person name="Hauser L."/>
            <person name="Kyrpides N."/>
            <person name="Mikhailova N."/>
            <person name="Sorokin D.Y."/>
            <person name="Muyzer G."/>
            <person name="Woyke T."/>
        </authorList>
    </citation>
    <scope>NUCLEOTIDE SEQUENCE [LARGE SCALE GENOMIC DNA]</scope>
    <source>
        <strain evidence="5">DSM 19089 / UNIQEM U267 / AHT2</strain>
    </source>
</reference>
<dbReference type="InterPro" id="IPR000566">
    <property type="entry name" value="Lipocln_cytosolic_FA-bd_dom"/>
</dbReference>
<proteinExistence type="inferred from homology"/>
<accession>D6Z124</accession>
<dbReference type="InterPro" id="IPR022271">
    <property type="entry name" value="Lipocalin_ApoD"/>
</dbReference>
<dbReference type="EMBL" id="CP001940">
    <property type="protein sequence ID" value="ADH87284.1"/>
    <property type="molecule type" value="Genomic_DNA"/>
</dbReference>
<dbReference type="InterPro" id="IPR047202">
    <property type="entry name" value="Lipocalin_Blc-like_dom"/>
</dbReference>
<dbReference type="Pfam" id="PF08212">
    <property type="entry name" value="Lipocalin_2"/>
    <property type="match status" value="1"/>
</dbReference>
<dbReference type="PANTHER" id="PTHR10612">
    <property type="entry name" value="APOLIPOPROTEIN D"/>
    <property type="match status" value="1"/>
</dbReference>
<dbReference type="FunCoup" id="D6Z124">
    <property type="interactions" value="127"/>
</dbReference>
<dbReference type="Gene3D" id="2.40.128.20">
    <property type="match status" value="1"/>
</dbReference>
<dbReference type="eggNOG" id="COG3040">
    <property type="taxonomic scope" value="Bacteria"/>
</dbReference>
<feature type="domain" description="Lipocalin/cytosolic fatty-acid binding" evidence="3">
    <location>
        <begin position="35"/>
        <end position="182"/>
    </location>
</feature>
<keyword evidence="5" id="KW-1185">Reference proteome</keyword>
<dbReference type="PROSITE" id="PS00213">
    <property type="entry name" value="LIPOCALIN"/>
    <property type="match status" value="1"/>
</dbReference>
<evidence type="ECO:0000256" key="2">
    <source>
        <dbReference type="PIRNR" id="PIRNR036893"/>
    </source>
</evidence>
<comment type="similarity">
    <text evidence="1 2">Belongs to the calycin superfamily. Lipocalin family.</text>
</comment>
<evidence type="ECO:0000259" key="3">
    <source>
        <dbReference type="Pfam" id="PF08212"/>
    </source>
</evidence>
<dbReference type="AlphaFoldDB" id="D6Z124"/>
<evidence type="ECO:0000256" key="1">
    <source>
        <dbReference type="ARBA" id="ARBA00006889"/>
    </source>
</evidence>
<protein>
    <submittedName>
        <fullName evidence="4">Lipocalin family protein</fullName>
    </submittedName>
</protein>
<dbReference type="HOGENOM" id="CLU_068449_3_1_7"/>
<evidence type="ECO:0000313" key="4">
    <source>
        <dbReference type="EMBL" id="ADH87284.1"/>
    </source>
</evidence>
<dbReference type="PRINTS" id="PR01171">
    <property type="entry name" value="BCTLIPOCALIN"/>
</dbReference>
<dbReference type="KEGG" id="dak:DaAHT2_2624"/>
<dbReference type="PANTHER" id="PTHR10612:SF34">
    <property type="entry name" value="APOLIPOPROTEIN D"/>
    <property type="match status" value="1"/>
</dbReference>
<dbReference type="InterPro" id="IPR022272">
    <property type="entry name" value="Lipocalin_CS"/>
</dbReference>
<dbReference type="CDD" id="cd19438">
    <property type="entry name" value="lipocalin_Blc-like"/>
    <property type="match status" value="1"/>
</dbReference>
<dbReference type="Proteomes" id="UP000001508">
    <property type="component" value="Chromosome"/>
</dbReference>
<name>D6Z124_DESAT</name>